<evidence type="ECO:0000313" key="12">
    <source>
        <dbReference type="EMBL" id="SIT22223.1"/>
    </source>
</evidence>
<organism evidence="12 13">
    <name type="scientific">Filimonas lacunae</name>
    <dbReference type="NCBI Taxonomy" id="477680"/>
    <lineage>
        <taxon>Bacteria</taxon>
        <taxon>Pseudomonadati</taxon>
        <taxon>Bacteroidota</taxon>
        <taxon>Chitinophagia</taxon>
        <taxon>Chitinophagales</taxon>
        <taxon>Chitinophagaceae</taxon>
        <taxon>Filimonas</taxon>
    </lineage>
</organism>
<dbReference type="NCBIfam" id="TIGR04056">
    <property type="entry name" value="OMP_RagA_SusC"/>
    <property type="match status" value="1"/>
</dbReference>
<dbReference type="Pfam" id="PF00593">
    <property type="entry name" value="TonB_dep_Rec_b-barrel"/>
    <property type="match status" value="1"/>
</dbReference>
<dbReference type="Gene3D" id="2.170.130.10">
    <property type="entry name" value="TonB-dependent receptor, plug domain"/>
    <property type="match status" value="1"/>
</dbReference>
<dbReference type="InterPro" id="IPR037066">
    <property type="entry name" value="Plug_dom_sf"/>
</dbReference>
<dbReference type="InterPro" id="IPR008969">
    <property type="entry name" value="CarboxyPept-like_regulatory"/>
</dbReference>
<dbReference type="PROSITE" id="PS52016">
    <property type="entry name" value="TONB_DEPENDENT_REC_3"/>
    <property type="match status" value="1"/>
</dbReference>
<name>A0A1N7QH79_9BACT</name>
<keyword evidence="7 8" id="KW-0998">Cell outer membrane</keyword>
<evidence type="ECO:0000256" key="5">
    <source>
        <dbReference type="ARBA" id="ARBA00023077"/>
    </source>
</evidence>
<dbReference type="InterPro" id="IPR023996">
    <property type="entry name" value="TonB-dep_OMP_SusC/RagA"/>
</dbReference>
<keyword evidence="5 9" id="KW-0798">TonB box</keyword>
<dbReference type="InterPro" id="IPR039426">
    <property type="entry name" value="TonB-dep_rcpt-like"/>
</dbReference>
<keyword evidence="2 8" id="KW-0813">Transport</keyword>
<keyword evidence="4 8" id="KW-0812">Transmembrane</keyword>
<dbReference type="Gene3D" id="2.40.170.20">
    <property type="entry name" value="TonB-dependent receptor, beta-barrel domain"/>
    <property type="match status" value="1"/>
</dbReference>
<dbReference type="SUPFAM" id="SSF49464">
    <property type="entry name" value="Carboxypeptidase regulatory domain-like"/>
    <property type="match status" value="1"/>
</dbReference>
<keyword evidence="13" id="KW-1185">Reference proteome</keyword>
<dbReference type="GO" id="GO:0009279">
    <property type="term" value="C:cell outer membrane"/>
    <property type="evidence" value="ECO:0007669"/>
    <property type="project" value="UniProtKB-SubCell"/>
</dbReference>
<comment type="similarity">
    <text evidence="8 9">Belongs to the TonB-dependent receptor family.</text>
</comment>
<evidence type="ECO:0000256" key="6">
    <source>
        <dbReference type="ARBA" id="ARBA00023136"/>
    </source>
</evidence>
<evidence type="ECO:0000256" key="8">
    <source>
        <dbReference type="PROSITE-ProRule" id="PRU01360"/>
    </source>
</evidence>
<dbReference type="STRING" id="477680.SAMN05421788_105260"/>
<dbReference type="RefSeq" id="WP_076380093.1">
    <property type="nucleotide sequence ID" value="NZ_AP017422.1"/>
</dbReference>
<evidence type="ECO:0000256" key="1">
    <source>
        <dbReference type="ARBA" id="ARBA00004571"/>
    </source>
</evidence>
<gene>
    <name evidence="12" type="ORF">SAMN05421788_105260</name>
</gene>
<evidence type="ECO:0000256" key="4">
    <source>
        <dbReference type="ARBA" id="ARBA00022692"/>
    </source>
</evidence>
<feature type="domain" description="TonB-dependent receptor-like beta-barrel" evidence="10">
    <location>
        <begin position="538"/>
        <end position="934"/>
    </location>
</feature>
<dbReference type="SUPFAM" id="SSF56935">
    <property type="entry name" value="Porins"/>
    <property type="match status" value="1"/>
</dbReference>
<comment type="subcellular location">
    <subcellularLocation>
        <location evidence="1 8">Cell outer membrane</location>
        <topology evidence="1 8">Multi-pass membrane protein</topology>
    </subcellularLocation>
</comment>
<dbReference type="Pfam" id="PF07715">
    <property type="entry name" value="Plug"/>
    <property type="match status" value="1"/>
</dbReference>
<evidence type="ECO:0000313" key="13">
    <source>
        <dbReference type="Proteomes" id="UP000186917"/>
    </source>
</evidence>
<dbReference type="EMBL" id="FTOR01000005">
    <property type="protein sequence ID" value="SIT22223.1"/>
    <property type="molecule type" value="Genomic_DNA"/>
</dbReference>
<reference evidence="13" key="1">
    <citation type="submission" date="2017-01" db="EMBL/GenBank/DDBJ databases">
        <authorList>
            <person name="Varghese N."/>
            <person name="Submissions S."/>
        </authorList>
    </citation>
    <scope>NUCLEOTIDE SEQUENCE [LARGE SCALE GENOMIC DNA]</scope>
    <source>
        <strain evidence="13">DSM 21054</strain>
    </source>
</reference>
<keyword evidence="3 8" id="KW-1134">Transmembrane beta strand</keyword>
<evidence type="ECO:0000256" key="2">
    <source>
        <dbReference type="ARBA" id="ARBA00022448"/>
    </source>
</evidence>
<dbReference type="AlphaFoldDB" id="A0A1N7QH79"/>
<dbReference type="InterPro" id="IPR036942">
    <property type="entry name" value="Beta-barrel_TonB_sf"/>
</dbReference>
<accession>A0A1N7QH79</accession>
<keyword evidence="6 8" id="KW-0472">Membrane</keyword>
<protein>
    <submittedName>
        <fullName evidence="12">TonB-linked outer membrane protein, SusC/RagA family</fullName>
    </submittedName>
</protein>
<evidence type="ECO:0000256" key="7">
    <source>
        <dbReference type="ARBA" id="ARBA00023237"/>
    </source>
</evidence>
<feature type="domain" description="TonB-dependent receptor plug" evidence="11">
    <location>
        <begin position="208"/>
        <end position="316"/>
    </location>
</feature>
<proteinExistence type="inferred from homology"/>
<evidence type="ECO:0000256" key="3">
    <source>
        <dbReference type="ARBA" id="ARBA00022452"/>
    </source>
</evidence>
<evidence type="ECO:0000256" key="9">
    <source>
        <dbReference type="RuleBase" id="RU003357"/>
    </source>
</evidence>
<sequence length="1155" mass="129513">MNVLGLSAHAQTQKIDTTTYAIRFSSGPLSKALELLKDKATLYKFQYEQSAVKGYRIGRIPYKANTVGGWLGILLTDTDLEFVMNDKHQVFIKDKYDGTETVNKGKGAVPQVIPVFSRRVLNEDGDILEGATIAIEESDIRKTADAKGLFQLKNLPAETIIKITCVGYLPYRRKLEEIDAGPIILRYDKRIALDTVTVNTGYESVKRERISGSVSIVDKELFQRKIATGVIDHMDWLVPGFIVNRNILNVSSANEAVYSIRGRSTINSNPLPLVVVDNFPYDGDLANINPADIEAVDVLKDAAAASIWGSLSGNGVIVYTTKKGRYKQPIRASLMSNITVNGNPDLYYAPILSSKDYINMEANLFNMGAYDYTSNNYSYLSPAVAILAQRARNKITSTDSALLLDELAGNDFRKGLERYFYHRGVNQQYNLSIVGGSEDMKHYFSIGFDRNVSPLVRNSMNRFTITENNTNCLFRRKLEINTSLFFARNFMLNNNDGGPFQYPYLKMADDKENPLALPVAYRQSYIDSLDTSKGPLLNWQYRPLDDLRNSDNSTVANEYRANLQLKYKIGKGFTANVGYQYSYGQSVANNYMSDKMFYTRNLINSFTQIDKNTGAVTRPVPLGGIADLVNFSYNSHNIRTMLSYALKKPSGSEFSAIGGYDVRILDVTKRANRLYGYNPETQASRQVDYNSQYPDFATQTPRFIPANSDNARIDNNFFSYYGNASYTYLGKYTVNGSVRFDESNLFGVAFNRKGVPLWSAGVAWIVSREDFFDTSYIDFLKLRVSNGYCGNINTTISAYTTSTQSITPNRFGEIIGSIANPANPDLGWEKIHIVNAGVDFSVLKGRVYGSIEYYWKTGNRLLAPDITDPTIGVAKYMGNFGSMKTKGCDIVINSDNVKGSVQWSTSLLLSFVKDRVVKYNRDKVQVKDALANGVLNPVEGYPLYSVFSFKYKGLNEQGDPIGDIEGSKSTDYNMILQSTDFKGLRYHGSGIPTVFGSIRNAITWKNISISALITYKGGYFFRRNSMSYSKVFAGLSLGHPDYAKRWQKPGDEMITRVPSLIYPSNNERDLVYLYSEDLVESGAHVRWQDVALSYKWDKFNRQMPFTSLKVSCMISNIGILWRANHSNIDPDYIPVDGFKIIPPAKAISLGVTVNF</sequence>
<dbReference type="Proteomes" id="UP000186917">
    <property type="component" value="Unassembled WGS sequence"/>
</dbReference>
<dbReference type="InterPro" id="IPR012910">
    <property type="entry name" value="Plug_dom"/>
</dbReference>
<dbReference type="InterPro" id="IPR000531">
    <property type="entry name" value="Beta-barrel_TonB"/>
</dbReference>
<evidence type="ECO:0000259" key="10">
    <source>
        <dbReference type="Pfam" id="PF00593"/>
    </source>
</evidence>
<evidence type="ECO:0000259" key="11">
    <source>
        <dbReference type="Pfam" id="PF07715"/>
    </source>
</evidence>